<evidence type="ECO:0000256" key="3">
    <source>
        <dbReference type="ARBA" id="ARBA00011901"/>
    </source>
</evidence>
<keyword evidence="8" id="KW-1185">Reference proteome</keyword>
<dbReference type="SUPFAM" id="SSF55846">
    <property type="entry name" value="N-acetylmuramoyl-L-alanine amidase-like"/>
    <property type="match status" value="1"/>
</dbReference>
<dbReference type="InterPro" id="IPR051206">
    <property type="entry name" value="NAMLAA_amidase_2"/>
</dbReference>
<gene>
    <name evidence="7" type="ORF">HYN51_15905</name>
</gene>
<dbReference type="GO" id="GO:0009254">
    <property type="term" value="P:peptidoglycan turnover"/>
    <property type="evidence" value="ECO:0007669"/>
    <property type="project" value="TreeGrafter"/>
</dbReference>
<dbReference type="Gene3D" id="3.40.80.10">
    <property type="entry name" value="Peptidoglycan recognition protein-like"/>
    <property type="match status" value="1"/>
</dbReference>
<comment type="catalytic activity">
    <reaction evidence="1">
        <text>Hydrolyzes the link between N-acetylmuramoyl residues and L-amino acid residues in certain cell-wall glycopeptides.</text>
        <dbReference type="EC" id="3.5.1.28"/>
    </reaction>
</comment>
<dbReference type="InterPro" id="IPR002502">
    <property type="entry name" value="Amidase_domain"/>
</dbReference>
<evidence type="ECO:0000259" key="6">
    <source>
        <dbReference type="SMART" id="SM00644"/>
    </source>
</evidence>
<dbReference type="EMBL" id="CP029185">
    <property type="protein sequence ID" value="AWH90148.1"/>
    <property type="molecule type" value="Genomic_DNA"/>
</dbReference>
<dbReference type="SUPFAM" id="SSF47090">
    <property type="entry name" value="PGBD-like"/>
    <property type="match status" value="1"/>
</dbReference>
<sequence length="268" mass="30115">MISVIVGLISGCSAIHDRGSYWVDDSHVAQGNEPRVNFLIFHYTAENEANSLTVLTGENVSVHYLINAVPNEISSKPVVLQLVPEDRRAWHAGASFWRGRMNLNDTSVGIELVNPGYHKVGTERRWEPYTDEQIALLITLSNDIIKRNQIKPENVLGHSDISPQRKVDPGPLFPWQKLAQAGIGAWPDAGRVSHYLAIRQLEKNPDIAVIQKNLNRYGYQLPSNGVLDDETRRVVKAFQMHFRQANYSGIPDAETLAILDALLEKYRS</sequence>
<dbReference type="EC" id="3.5.1.28" evidence="3"/>
<evidence type="ECO:0000313" key="7">
    <source>
        <dbReference type="EMBL" id="AWH90148.1"/>
    </source>
</evidence>
<proteinExistence type="inferred from homology"/>
<dbReference type="GO" id="GO:0008745">
    <property type="term" value="F:N-acetylmuramoyl-L-alanine amidase activity"/>
    <property type="evidence" value="ECO:0007669"/>
    <property type="project" value="UniProtKB-EC"/>
</dbReference>
<dbReference type="PANTHER" id="PTHR30417:SF1">
    <property type="entry name" value="N-ACETYLMURAMOYL-L-ALANINE AMIDASE AMID"/>
    <property type="match status" value="1"/>
</dbReference>
<dbReference type="PANTHER" id="PTHR30417">
    <property type="entry name" value="N-ACETYLMURAMOYL-L-ALANINE AMIDASE AMID"/>
    <property type="match status" value="1"/>
</dbReference>
<dbReference type="CDD" id="cd06583">
    <property type="entry name" value="PGRP"/>
    <property type="match status" value="1"/>
</dbReference>
<dbReference type="InterPro" id="IPR036505">
    <property type="entry name" value="Amidase/PGRP_sf"/>
</dbReference>
<comment type="similarity">
    <text evidence="2">Belongs to the N-acetylmuramoyl-L-alanine amidase 2 family.</text>
</comment>
<evidence type="ECO:0000256" key="2">
    <source>
        <dbReference type="ARBA" id="ARBA00007553"/>
    </source>
</evidence>
<dbReference type="RefSeq" id="WP_108902181.1">
    <property type="nucleotide sequence ID" value="NZ_CP029185.2"/>
</dbReference>
<dbReference type="Gene3D" id="1.10.101.10">
    <property type="entry name" value="PGBD-like superfamily/PGBD"/>
    <property type="match status" value="1"/>
</dbReference>
<dbReference type="InterPro" id="IPR002477">
    <property type="entry name" value="Peptidoglycan-bd-like"/>
</dbReference>
<dbReference type="Proteomes" id="UP000244908">
    <property type="component" value="Chromosome"/>
</dbReference>
<reference evidence="7 8" key="1">
    <citation type="journal article" date="2019" name="Int. J. Syst. Evol. Microbiol.">
        <title>Limnobaculum parvum gen. nov., sp. nov., isolated from a freshwater lake.</title>
        <authorList>
            <person name="Baek C."/>
            <person name="Shin S.K."/>
            <person name="Yi H."/>
        </authorList>
    </citation>
    <scope>NUCLEOTIDE SEQUENCE [LARGE SCALE GENOMIC DNA]</scope>
    <source>
        <strain evidence="7 8">HYN0051</strain>
    </source>
</reference>
<evidence type="ECO:0000256" key="1">
    <source>
        <dbReference type="ARBA" id="ARBA00001561"/>
    </source>
</evidence>
<dbReference type="GO" id="GO:0009253">
    <property type="term" value="P:peptidoglycan catabolic process"/>
    <property type="evidence" value="ECO:0007669"/>
    <property type="project" value="InterPro"/>
</dbReference>
<protein>
    <recommendedName>
        <fullName evidence="3">N-acetylmuramoyl-L-alanine amidase</fullName>
        <ecNumber evidence="3">3.5.1.28</ecNumber>
    </recommendedName>
</protein>
<dbReference type="Pfam" id="PF01510">
    <property type="entry name" value="Amidase_2"/>
    <property type="match status" value="1"/>
</dbReference>
<evidence type="ECO:0000256" key="4">
    <source>
        <dbReference type="ARBA" id="ARBA00022801"/>
    </source>
</evidence>
<dbReference type="FunFam" id="3.40.80.10:FF:000003">
    <property type="entry name" value="N-acetylmuramoyl-L-alanine amidase"/>
    <property type="match status" value="1"/>
</dbReference>
<name>A0A2Y9U222_9GAMM</name>
<dbReference type="KEGG" id="lpv:HYN51_15905"/>
<dbReference type="InterPro" id="IPR036365">
    <property type="entry name" value="PGBD-like_sf"/>
</dbReference>
<keyword evidence="5" id="KW-0961">Cell wall biogenesis/degradation</keyword>
<dbReference type="Pfam" id="PF01471">
    <property type="entry name" value="PG_binding_1"/>
    <property type="match status" value="1"/>
</dbReference>
<dbReference type="OrthoDB" id="9794842at2"/>
<dbReference type="GO" id="GO:0019867">
    <property type="term" value="C:outer membrane"/>
    <property type="evidence" value="ECO:0007669"/>
    <property type="project" value="TreeGrafter"/>
</dbReference>
<evidence type="ECO:0000256" key="5">
    <source>
        <dbReference type="ARBA" id="ARBA00023316"/>
    </source>
</evidence>
<feature type="domain" description="N-acetylmuramoyl-L-alanine amidase" evidence="6">
    <location>
        <begin position="21"/>
        <end position="170"/>
    </location>
</feature>
<keyword evidence="4" id="KW-0378">Hydrolase</keyword>
<evidence type="ECO:0000313" key="8">
    <source>
        <dbReference type="Proteomes" id="UP000244908"/>
    </source>
</evidence>
<dbReference type="SMART" id="SM00644">
    <property type="entry name" value="Ami_2"/>
    <property type="match status" value="1"/>
</dbReference>
<dbReference type="InterPro" id="IPR036366">
    <property type="entry name" value="PGBDSf"/>
</dbReference>
<accession>A0A2Y9U222</accession>
<dbReference type="GO" id="GO:0071555">
    <property type="term" value="P:cell wall organization"/>
    <property type="evidence" value="ECO:0007669"/>
    <property type="project" value="UniProtKB-KW"/>
</dbReference>
<dbReference type="AlphaFoldDB" id="A0A2Y9U222"/>
<organism evidence="7 8">
    <name type="scientific">Limnobaculum parvum</name>
    <dbReference type="NCBI Taxonomy" id="2172103"/>
    <lineage>
        <taxon>Bacteria</taxon>
        <taxon>Pseudomonadati</taxon>
        <taxon>Pseudomonadota</taxon>
        <taxon>Gammaproteobacteria</taxon>
        <taxon>Enterobacterales</taxon>
        <taxon>Budviciaceae</taxon>
        <taxon>Limnobaculum</taxon>
    </lineage>
</organism>